<evidence type="ECO:0000256" key="2">
    <source>
        <dbReference type="SAM" id="SignalP"/>
    </source>
</evidence>
<accession>A0A836BW26</accession>
<comment type="caution">
    <text evidence="3">The sequence shown here is derived from an EMBL/GenBank/DDBJ whole genome shotgun (WGS) entry which is preliminary data.</text>
</comment>
<feature type="region of interest" description="Disordered" evidence="1">
    <location>
        <begin position="543"/>
        <end position="564"/>
    </location>
</feature>
<dbReference type="Proteomes" id="UP000612055">
    <property type="component" value="Unassembled WGS sequence"/>
</dbReference>
<evidence type="ECO:0000313" key="3">
    <source>
        <dbReference type="EMBL" id="KAG2489688.1"/>
    </source>
</evidence>
<feature type="signal peptide" evidence="2">
    <location>
        <begin position="1"/>
        <end position="25"/>
    </location>
</feature>
<reference evidence="3" key="1">
    <citation type="journal article" date="2020" name="bioRxiv">
        <title>Comparative genomics of Chlamydomonas.</title>
        <authorList>
            <person name="Craig R.J."/>
            <person name="Hasan A.R."/>
            <person name="Ness R.W."/>
            <person name="Keightley P.D."/>
        </authorList>
    </citation>
    <scope>NUCLEOTIDE SEQUENCE</scope>
    <source>
        <strain evidence="3">CCAP 11/70</strain>
    </source>
</reference>
<organism evidence="3 4">
    <name type="scientific">Edaphochlamys debaryana</name>
    <dbReference type="NCBI Taxonomy" id="47281"/>
    <lineage>
        <taxon>Eukaryota</taxon>
        <taxon>Viridiplantae</taxon>
        <taxon>Chlorophyta</taxon>
        <taxon>core chlorophytes</taxon>
        <taxon>Chlorophyceae</taxon>
        <taxon>CS clade</taxon>
        <taxon>Chlamydomonadales</taxon>
        <taxon>Chlamydomonadales incertae sedis</taxon>
        <taxon>Edaphochlamys</taxon>
    </lineage>
</organism>
<gene>
    <name evidence="3" type="ORF">HYH03_011797</name>
</gene>
<protein>
    <recommendedName>
        <fullName evidence="5">Glycosyltransferase 2-like domain-containing protein</fullName>
    </recommendedName>
</protein>
<dbReference type="InterPro" id="IPR029044">
    <property type="entry name" value="Nucleotide-diphossugar_trans"/>
</dbReference>
<dbReference type="GO" id="GO:0016757">
    <property type="term" value="F:glycosyltransferase activity"/>
    <property type="evidence" value="ECO:0007669"/>
    <property type="project" value="UniProtKB-ARBA"/>
</dbReference>
<name>A0A836BW26_9CHLO</name>
<dbReference type="PANTHER" id="PTHR22916:SF3">
    <property type="entry name" value="UDP-GLCNAC:BETAGAL BETA-1,3-N-ACETYLGLUCOSAMINYLTRANSFERASE-LIKE PROTEIN 1"/>
    <property type="match status" value="1"/>
</dbReference>
<sequence length="718" mass="73230">MTSLGLSGLGLALALLLCASSPTFAGPDPNPLQACRRFHDSLSPEARVTARDMVQSIQALDSYVSQAALGIAPPTSVPGETPPGRDALEGWRNSNASALLSLMQQAGLDSVYGSADKAAAVARTCLSSRLHPDGFLGQPIISVLLNYFKRPQAVHSQVANQRASCQRAGMACELTVNVDNPDEAAAWVRELVPAGGPAAESGGASAGNDTNGTAAGAGGFLVPVFSWNVHEVRGYNRASRLARGRYMVVWQDDQVPPEDGQWLGDMMRIFDAHPLMGVLGMNTHRLCRQHERTNRFGPVWFEKDPAMGVKWTYAQYVDFAPLAIRASIFREVGGLDEGLGQRGDCGIWSDWELSARVWMDGWTVGFTYMDGRYDDGQPGGTHKGAEGERCWGRQQHVASSVFHRRYGASGMMEPSCERVWLLNMAAHKAGDRCPYAQETNYRGCKTPDPAAAAALEQELANLQAARIRLGTGAWTAGRWNGTAASARGALAVGTGAGVVSPGAEGAAAAPATTAPGAEAAAPEAAAPGTATPEAVVAAGTGTGAGAAGAKTRAGGQGGHGGHGHVSRGHTYVWVQDAHEGGLDLLPGLVRSTRMGAGPAEAAATPAAGSTATAATAGGPAAAEPATDGATKAAAAAAAPEAATAAPEAAAKPAEVAGPVVGEAGAGATAGAGAGAQPSAGAAAVGAGQAGGLGIFDSLPALVRGTGSARRRRRRLRDV</sequence>
<dbReference type="SUPFAM" id="SSF53448">
    <property type="entry name" value="Nucleotide-diphospho-sugar transferases"/>
    <property type="match status" value="1"/>
</dbReference>
<dbReference type="EMBL" id="JAEHOE010000070">
    <property type="protein sequence ID" value="KAG2489688.1"/>
    <property type="molecule type" value="Genomic_DNA"/>
</dbReference>
<dbReference type="OrthoDB" id="2918at2759"/>
<feature type="region of interest" description="Disordered" evidence="1">
    <location>
        <begin position="599"/>
        <end position="625"/>
    </location>
</feature>
<feature type="chain" id="PRO_5032820341" description="Glycosyltransferase 2-like domain-containing protein" evidence="2">
    <location>
        <begin position="26"/>
        <end position="718"/>
    </location>
</feature>
<keyword evidence="2" id="KW-0732">Signal</keyword>
<keyword evidence="4" id="KW-1185">Reference proteome</keyword>
<dbReference type="Gene3D" id="3.90.550.10">
    <property type="entry name" value="Spore Coat Polysaccharide Biosynthesis Protein SpsA, Chain A"/>
    <property type="match status" value="1"/>
</dbReference>
<proteinExistence type="predicted"/>
<dbReference type="PANTHER" id="PTHR22916">
    <property type="entry name" value="GLYCOSYLTRANSFERASE"/>
    <property type="match status" value="1"/>
</dbReference>
<evidence type="ECO:0008006" key="5">
    <source>
        <dbReference type="Google" id="ProtNLM"/>
    </source>
</evidence>
<evidence type="ECO:0000256" key="1">
    <source>
        <dbReference type="SAM" id="MobiDB-lite"/>
    </source>
</evidence>
<evidence type="ECO:0000313" key="4">
    <source>
        <dbReference type="Proteomes" id="UP000612055"/>
    </source>
</evidence>
<dbReference type="AlphaFoldDB" id="A0A836BW26"/>